<feature type="chain" id="PRO_5044265875" evidence="1">
    <location>
        <begin position="23"/>
        <end position="316"/>
    </location>
</feature>
<dbReference type="PANTHER" id="PTHR46902">
    <property type="entry name" value="DOMON DOMAIN-CONTAINING PROTEIN FRRS1L"/>
    <property type="match status" value="1"/>
</dbReference>
<accession>A0AAZ1XKL2</accession>
<dbReference type="GO" id="GO:1900449">
    <property type="term" value="P:regulation of glutamate receptor signaling pathway"/>
    <property type="evidence" value="ECO:0007669"/>
    <property type="project" value="InterPro"/>
</dbReference>
<keyword evidence="1" id="KW-0732">Signal</keyword>
<reference evidence="3" key="1">
    <citation type="submission" date="2020-03" db="EMBL/GenBank/DDBJ databases">
        <title>Evolution of repeat sequences and sex chromosomes of tilapia species revealed by chromosome-level genomes.</title>
        <authorList>
            <person name="Xu L."/>
            <person name="Tao W."/>
            <person name="Wang D."/>
            <person name="Zhou Q."/>
        </authorList>
    </citation>
    <scope>NUCLEOTIDE SEQUENCE [LARGE SCALE GENOMIC DNA]</scope>
    <source>
        <strain evidence="3">Israel</strain>
    </source>
</reference>
<evidence type="ECO:0000313" key="2">
    <source>
        <dbReference type="Ensembl" id="ENSOABP00000068164.1"/>
    </source>
</evidence>
<dbReference type="GO" id="GO:0099072">
    <property type="term" value="P:regulation of postsynaptic membrane neurotransmitter receptor levels"/>
    <property type="evidence" value="ECO:0007669"/>
    <property type="project" value="TreeGrafter"/>
</dbReference>
<evidence type="ECO:0000256" key="1">
    <source>
        <dbReference type="SAM" id="SignalP"/>
    </source>
</evidence>
<feature type="signal peptide" evidence="1">
    <location>
        <begin position="1"/>
        <end position="22"/>
    </location>
</feature>
<reference evidence="2" key="2">
    <citation type="submission" date="2025-08" db="UniProtKB">
        <authorList>
            <consortium name="Ensembl"/>
        </authorList>
    </citation>
    <scope>IDENTIFICATION</scope>
</reference>
<name>A0AAZ1XKL2_OREAU</name>
<dbReference type="PANTHER" id="PTHR46902:SF1">
    <property type="entry name" value="DOMON DOMAIN-CONTAINING PROTEIN FRRS1L"/>
    <property type="match status" value="1"/>
</dbReference>
<gene>
    <name evidence="2" type="primary">LAMP2</name>
</gene>
<dbReference type="AlphaFoldDB" id="A0AAZ1XKL2"/>
<dbReference type="Proteomes" id="UP000472276">
    <property type="component" value="Unassembled WGS sequence"/>
</dbReference>
<organism evidence="2 3">
    <name type="scientific">Oreochromis aureus</name>
    <name type="common">Israeli tilapia</name>
    <name type="synonym">Chromis aureus</name>
    <dbReference type="NCBI Taxonomy" id="47969"/>
    <lineage>
        <taxon>Eukaryota</taxon>
        <taxon>Metazoa</taxon>
        <taxon>Chordata</taxon>
        <taxon>Craniata</taxon>
        <taxon>Vertebrata</taxon>
        <taxon>Euteleostomi</taxon>
        <taxon>Actinopterygii</taxon>
        <taxon>Neopterygii</taxon>
        <taxon>Teleostei</taxon>
        <taxon>Neoteleostei</taxon>
        <taxon>Acanthomorphata</taxon>
        <taxon>Ovalentaria</taxon>
        <taxon>Cichlomorphae</taxon>
        <taxon>Cichliformes</taxon>
        <taxon>Cichlidae</taxon>
        <taxon>African cichlids</taxon>
        <taxon>Pseudocrenilabrinae</taxon>
        <taxon>Oreochromini</taxon>
        <taxon>Oreochromis</taxon>
    </lineage>
</organism>
<keyword evidence="3" id="KW-1185">Reference proteome</keyword>
<reference evidence="2" key="3">
    <citation type="submission" date="2025-09" db="UniProtKB">
        <authorList>
            <consortium name="Ensembl"/>
        </authorList>
    </citation>
    <scope>IDENTIFICATION</scope>
</reference>
<protein>
    <submittedName>
        <fullName evidence="2">Uncharacterized protein</fullName>
    </submittedName>
</protein>
<dbReference type="InterPro" id="IPR042789">
    <property type="entry name" value="FRRS1L"/>
</dbReference>
<evidence type="ECO:0000313" key="3">
    <source>
        <dbReference type="Proteomes" id="UP000472276"/>
    </source>
</evidence>
<dbReference type="Ensembl" id="ENSOABT00000079061.1">
    <property type="protein sequence ID" value="ENSOABP00000068164.1"/>
    <property type="gene ID" value="ENSOABG00000035602.1"/>
</dbReference>
<sequence length="316" mass="32539">MERGLSLLIAAVMLFVAPGVQAADNFSFATNATVNITNTGCGKTKLCIQTPDNCDPAGNSSCFFASVAAGNTTAPNGTELMFQLSGNSTGYIALGLTANATQGTTALYICAQNSSNNASFFFAARQRDNINNTLSTFNATVTKIRGQVVNGTIQCEFSVPNLNATNTRSADSTTYVVILGSGTLNGNDFGTFTTNKTTDPLNLANPSANVANPTTASPTTTKNSASAADNFSFATNATVNITNTGCGKTKLCIQTPDNCDPAGNSSCFFASVAAGNTTAPNGTELMFQLSGNSTGYIALGLTANATQVPQHTKPER</sequence>
<proteinExistence type="predicted"/>